<feature type="domain" description="YCII-related" evidence="2">
    <location>
        <begin position="74"/>
        <end position="136"/>
    </location>
</feature>
<evidence type="ECO:0000259" key="2">
    <source>
        <dbReference type="Pfam" id="PF03795"/>
    </source>
</evidence>
<dbReference type="SUPFAM" id="SSF54909">
    <property type="entry name" value="Dimeric alpha+beta barrel"/>
    <property type="match status" value="1"/>
</dbReference>
<evidence type="ECO:0000313" key="3">
    <source>
        <dbReference type="EMBL" id="QDO98691.1"/>
    </source>
</evidence>
<accession>A0A516H4N1</accession>
<proteinExistence type="inferred from homology"/>
<keyword evidence="4" id="KW-1185">Reference proteome</keyword>
<gene>
    <name evidence="3" type="ORF">FNB15_16015</name>
</gene>
<dbReference type="InterPro" id="IPR005545">
    <property type="entry name" value="YCII"/>
</dbReference>
<reference evidence="3 4" key="1">
    <citation type="submission" date="2019-07" db="EMBL/GenBank/DDBJ databases">
        <title>Genome sequencing for Ferrovibrio sp. K5.</title>
        <authorList>
            <person name="Park S.-J."/>
        </authorList>
    </citation>
    <scope>NUCLEOTIDE SEQUENCE [LARGE SCALE GENOMIC DNA]</scope>
    <source>
        <strain evidence="3 4">K5</strain>
    </source>
</reference>
<dbReference type="InterPro" id="IPR011008">
    <property type="entry name" value="Dimeric_a/b-barrel"/>
</dbReference>
<dbReference type="KEGG" id="fer:FNB15_16015"/>
<evidence type="ECO:0000313" key="4">
    <source>
        <dbReference type="Proteomes" id="UP000317496"/>
    </source>
</evidence>
<organism evidence="3 4">
    <name type="scientific">Ferrovibrio terrae</name>
    <dbReference type="NCBI Taxonomy" id="2594003"/>
    <lineage>
        <taxon>Bacteria</taxon>
        <taxon>Pseudomonadati</taxon>
        <taxon>Pseudomonadota</taxon>
        <taxon>Alphaproteobacteria</taxon>
        <taxon>Rhodospirillales</taxon>
        <taxon>Rhodospirillaceae</taxon>
        <taxon>Ferrovibrio</taxon>
    </lineage>
</organism>
<comment type="similarity">
    <text evidence="1">Belongs to the YciI family.</text>
</comment>
<dbReference type="Pfam" id="PF03795">
    <property type="entry name" value="YCII"/>
    <property type="match status" value="1"/>
</dbReference>
<dbReference type="OrthoDB" id="9131414at2"/>
<dbReference type="EMBL" id="CP041636">
    <property type="protein sequence ID" value="QDO98691.1"/>
    <property type="molecule type" value="Genomic_DNA"/>
</dbReference>
<sequence length="155" mass="17296">MGCSWRNASTTISPRSCASWEKRGSIRRRSRLRGTGRRGSKAKREQGMPKPRAVYWIDYQRGPTWPVGQSAPTQALHDHQIYLERLMQDGKLLMAGLFRDDAGGGIAVLDSSDETTARRMMEDDPAVQSGLLSARLRPWQMVFNPASGTSPFAET</sequence>
<evidence type="ECO:0000256" key="1">
    <source>
        <dbReference type="ARBA" id="ARBA00007689"/>
    </source>
</evidence>
<dbReference type="Gene3D" id="3.30.70.1060">
    <property type="entry name" value="Dimeric alpha+beta barrel"/>
    <property type="match status" value="1"/>
</dbReference>
<dbReference type="AlphaFoldDB" id="A0A516H4N1"/>
<name>A0A516H4N1_9PROT</name>
<protein>
    <recommendedName>
        <fullName evidence="2">YCII-related domain-containing protein</fullName>
    </recommendedName>
</protein>
<dbReference type="Proteomes" id="UP000317496">
    <property type="component" value="Chromosome"/>
</dbReference>